<accession>A0AAD3SMD2</accession>
<protein>
    <submittedName>
        <fullName evidence="1">Uncharacterized protein</fullName>
    </submittedName>
</protein>
<evidence type="ECO:0000313" key="1">
    <source>
        <dbReference type="EMBL" id="GMH14403.1"/>
    </source>
</evidence>
<reference evidence="1" key="1">
    <citation type="submission" date="2023-05" db="EMBL/GenBank/DDBJ databases">
        <title>Nepenthes gracilis genome sequencing.</title>
        <authorList>
            <person name="Fukushima K."/>
        </authorList>
    </citation>
    <scope>NUCLEOTIDE SEQUENCE</scope>
    <source>
        <strain evidence="1">SING2019-196</strain>
    </source>
</reference>
<proteinExistence type="predicted"/>
<gene>
    <name evidence="1" type="ORF">Nepgr_016244</name>
</gene>
<name>A0AAD3SMD2_NEPGR</name>
<dbReference type="AlphaFoldDB" id="A0AAD3SMD2"/>
<evidence type="ECO:0000313" key="2">
    <source>
        <dbReference type="Proteomes" id="UP001279734"/>
    </source>
</evidence>
<organism evidence="1 2">
    <name type="scientific">Nepenthes gracilis</name>
    <name type="common">Slender pitcher plant</name>
    <dbReference type="NCBI Taxonomy" id="150966"/>
    <lineage>
        <taxon>Eukaryota</taxon>
        <taxon>Viridiplantae</taxon>
        <taxon>Streptophyta</taxon>
        <taxon>Embryophyta</taxon>
        <taxon>Tracheophyta</taxon>
        <taxon>Spermatophyta</taxon>
        <taxon>Magnoliopsida</taxon>
        <taxon>eudicotyledons</taxon>
        <taxon>Gunneridae</taxon>
        <taxon>Pentapetalae</taxon>
        <taxon>Caryophyllales</taxon>
        <taxon>Nepenthaceae</taxon>
        <taxon>Nepenthes</taxon>
    </lineage>
</organism>
<keyword evidence="2" id="KW-1185">Reference proteome</keyword>
<dbReference type="Proteomes" id="UP001279734">
    <property type="component" value="Unassembled WGS sequence"/>
</dbReference>
<dbReference type="EMBL" id="BSYO01000014">
    <property type="protein sequence ID" value="GMH14403.1"/>
    <property type="molecule type" value="Genomic_DNA"/>
</dbReference>
<sequence>MTSETRKEIRECNGTADERAWRNQSGKNMEMTWKAREPQILVIHSTSGLLKDSCGPFSPDERNLVFRFKTDEACFQWLACRIRSWCYRHGLTPEVHLQC</sequence>
<comment type="caution">
    <text evidence="1">The sequence shown here is derived from an EMBL/GenBank/DDBJ whole genome shotgun (WGS) entry which is preliminary data.</text>
</comment>